<dbReference type="eggNOG" id="COG4166">
    <property type="taxonomic scope" value="Bacteria"/>
</dbReference>
<keyword evidence="3" id="KW-0813">Transport</keyword>
<dbReference type="PROSITE" id="PS51257">
    <property type="entry name" value="PROKAR_LIPOPROTEIN"/>
    <property type="match status" value="1"/>
</dbReference>
<proteinExistence type="inferred from homology"/>
<evidence type="ECO:0000256" key="9">
    <source>
        <dbReference type="SAM" id="SignalP"/>
    </source>
</evidence>
<evidence type="ECO:0000256" key="6">
    <source>
        <dbReference type="ARBA" id="ARBA00023139"/>
    </source>
</evidence>
<keyword evidence="5" id="KW-0571">Peptide transport</keyword>
<evidence type="ECO:0000259" key="10">
    <source>
        <dbReference type="Pfam" id="PF00496"/>
    </source>
</evidence>
<dbReference type="EMBL" id="AVBF01000023">
    <property type="protein sequence ID" value="KGP72785.1"/>
    <property type="molecule type" value="Genomic_DNA"/>
</dbReference>
<comment type="similarity">
    <text evidence="2">Belongs to the bacterial solute-binding protein 5 family.</text>
</comment>
<evidence type="ECO:0000256" key="3">
    <source>
        <dbReference type="ARBA" id="ARBA00022448"/>
    </source>
</evidence>
<comment type="caution">
    <text evidence="11">The sequence shown here is derived from an EMBL/GenBank/DDBJ whole genome shotgun (WGS) entry which is preliminary data.</text>
</comment>
<name>A0A0A2TU60_9BACI</name>
<dbReference type="GO" id="GO:0015833">
    <property type="term" value="P:peptide transport"/>
    <property type="evidence" value="ECO:0007669"/>
    <property type="project" value="UniProtKB-KW"/>
</dbReference>
<reference evidence="11 12" key="1">
    <citation type="journal article" date="2015" name="Stand. Genomic Sci.">
        <title>High quality draft genome sequence of the moderately halophilic bacterium Pontibacillus yanchengensis Y32(T) and comparison among Pontibacillus genomes.</title>
        <authorList>
            <person name="Huang J."/>
            <person name="Qiao Z.X."/>
            <person name="Tang J.W."/>
            <person name="Wang G."/>
        </authorList>
    </citation>
    <scope>NUCLEOTIDE SEQUENCE [LARGE SCALE GENOMIC DNA]</scope>
    <source>
        <strain evidence="11 12">Y32</strain>
    </source>
</reference>
<keyword evidence="4 9" id="KW-0732">Signal</keyword>
<sequence length="574" mass="65194">MSKKLLAVFSLLLVLMFGLAGCFSGDSEDVTKDDSTDTADTSTDTDTSEDTESTNDGGEEKILHLNNSSEPGALHPGLAEGTHDSWPLNHLFEGLTKKSPDGEVEPGMAEKWETSEDGLEWTFFLKQDVNWSNGDPVTAEDFKYAWLHALDPNVGSSYAYQLYYLKGATEYNSADIEAVSDEDLTKLREEVGIEAVDEKTLKVTLAQPTPYFLDLTSFYTYFPINKNVQEENPEWYQEADGYVSNGAFTLEEWKHKESITLKKNENYYDKDQINLDGINFLMIEEASTTWQMYRNGELDFLYPLPQDVVGQMSENDDPEFNIAPDLAIYYYNFNTEKKPFNNAKVRKALSMAINREDLVEFVAQGGQQPAYGVVPEGINDVDGDFRQNGGALFESDLEKAKALLAEGLKEEGMDSMDEFVILYNTSEGHQAIASAIQEMWRKNLDVSTKLENVEFQVKLDREKAGDFMVSRAGWIGDYVDPMTFMDLWVTDGPYNDANWSNTEYDSLIEKAKTTMDAAERMDAMHQAEQILMDEMPVMPIYFYTKPFTVKPYVKDIYTPINKYTQFHYADIEKE</sequence>
<dbReference type="InterPro" id="IPR039424">
    <property type="entry name" value="SBP_5"/>
</dbReference>
<evidence type="ECO:0000256" key="5">
    <source>
        <dbReference type="ARBA" id="ARBA00022856"/>
    </source>
</evidence>
<dbReference type="InterPro" id="IPR030678">
    <property type="entry name" value="Peptide/Ni-bd"/>
</dbReference>
<evidence type="ECO:0000256" key="8">
    <source>
        <dbReference type="SAM" id="MobiDB-lite"/>
    </source>
</evidence>
<dbReference type="PANTHER" id="PTHR30290">
    <property type="entry name" value="PERIPLASMIC BINDING COMPONENT OF ABC TRANSPORTER"/>
    <property type="match status" value="1"/>
</dbReference>
<dbReference type="InterPro" id="IPR000914">
    <property type="entry name" value="SBP_5_dom"/>
</dbReference>
<keyword evidence="5" id="KW-0653">Protein transport</keyword>
<dbReference type="GO" id="GO:1904680">
    <property type="term" value="F:peptide transmembrane transporter activity"/>
    <property type="evidence" value="ECO:0007669"/>
    <property type="project" value="TreeGrafter"/>
</dbReference>
<gene>
    <name evidence="11" type="ORF">N782_10515</name>
</gene>
<dbReference type="GO" id="GO:0030288">
    <property type="term" value="C:outer membrane-bounded periplasmic space"/>
    <property type="evidence" value="ECO:0007669"/>
    <property type="project" value="UniProtKB-ARBA"/>
</dbReference>
<dbReference type="Gene3D" id="3.10.105.10">
    <property type="entry name" value="Dipeptide-binding Protein, Domain 3"/>
    <property type="match status" value="1"/>
</dbReference>
<dbReference type="PIRSF" id="PIRSF002741">
    <property type="entry name" value="MppA"/>
    <property type="match status" value="1"/>
</dbReference>
<feature type="region of interest" description="Disordered" evidence="8">
    <location>
        <begin position="27"/>
        <end position="59"/>
    </location>
</feature>
<dbReference type="GO" id="GO:0043190">
    <property type="term" value="C:ATP-binding cassette (ABC) transporter complex"/>
    <property type="evidence" value="ECO:0007669"/>
    <property type="project" value="InterPro"/>
</dbReference>
<feature type="chain" id="PRO_5038959444" evidence="9">
    <location>
        <begin position="21"/>
        <end position="574"/>
    </location>
</feature>
<evidence type="ECO:0000313" key="11">
    <source>
        <dbReference type="EMBL" id="KGP72785.1"/>
    </source>
</evidence>
<keyword evidence="6" id="KW-0564">Palmitate</keyword>
<evidence type="ECO:0000313" key="12">
    <source>
        <dbReference type="Proteomes" id="UP000030147"/>
    </source>
</evidence>
<dbReference type="FunFam" id="3.90.76.10:FF:000001">
    <property type="entry name" value="Oligopeptide ABC transporter substrate-binding protein"/>
    <property type="match status" value="1"/>
</dbReference>
<dbReference type="Gene3D" id="3.40.190.10">
    <property type="entry name" value="Periplasmic binding protein-like II"/>
    <property type="match status" value="1"/>
</dbReference>
<feature type="signal peptide" evidence="9">
    <location>
        <begin position="1"/>
        <end position="20"/>
    </location>
</feature>
<evidence type="ECO:0000256" key="1">
    <source>
        <dbReference type="ARBA" id="ARBA00004193"/>
    </source>
</evidence>
<dbReference type="AlphaFoldDB" id="A0A0A2TU60"/>
<dbReference type="Pfam" id="PF00496">
    <property type="entry name" value="SBP_bac_5"/>
    <property type="match status" value="1"/>
</dbReference>
<organism evidence="11 12">
    <name type="scientific">Pontibacillus yanchengensis Y32</name>
    <dbReference type="NCBI Taxonomy" id="1385514"/>
    <lineage>
        <taxon>Bacteria</taxon>
        <taxon>Bacillati</taxon>
        <taxon>Bacillota</taxon>
        <taxon>Bacilli</taxon>
        <taxon>Bacillales</taxon>
        <taxon>Bacillaceae</taxon>
        <taxon>Pontibacillus</taxon>
    </lineage>
</organism>
<keyword evidence="12" id="KW-1185">Reference proteome</keyword>
<accession>A0A0A2TU60</accession>
<comment type="subcellular location">
    <subcellularLocation>
        <location evidence="1">Cell membrane</location>
        <topology evidence="1">Lipid-anchor</topology>
    </subcellularLocation>
</comment>
<dbReference type="RefSeq" id="WP_036819111.1">
    <property type="nucleotide sequence ID" value="NZ_AVBF01000023.1"/>
</dbReference>
<keyword evidence="7" id="KW-0449">Lipoprotein</keyword>
<evidence type="ECO:0000256" key="2">
    <source>
        <dbReference type="ARBA" id="ARBA00005695"/>
    </source>
</evidence>
<dbReference type="PANTHER" id="PTHR30290:SF79">
    <property type="entry name" value="DIPEPTIDE-BINDING PROTEIN DPPE"/>
    <property type="match status" value="1"/>
</dbReference>
<dbReference type="Gene3D" id="3.90.76.10">
    <property type="entry name" value="Dipeptide-binding Protein, Domain 1"/>
    <property type="match status" value="1"/>
</dbReference>
<protein>
    <submittedName>
        <fullName evidence="11">Peptide-binding protein</fullName>
    </submittedName>
</protein>
<dbReference type="STRING" id="1385514.N782_10515"/>
<dbReference type="FunFam" id="3.10.105.10:FF:000001">
    <property type="entry name" value="Oligopeptide ABC transporter, oligopeptide-binding protein"/>
    <property type="match status" value="1"/>
</dbReference>
<evidence type="ECO:0000256" key="7">
    <source>
        <dbReference type="ARBA" id="ARBA00023288"/>
    </source>
</evidence>
<dbReference type="Proteomes" id="UP000030147">
    <property type="component" value="Unassembled WGS sequence"/>
</dbReference>
<dbReference type="CDD" id="cd08504">
    <property type="entry name" value="PBP2_OppA"/>
    <property type="match status" value="1"/>
</dbReference>
<dbReference type="OrthoDB" id="9801912at2"/>
<dbReference type="SUPFAM" id="SSF53850">
    <property type="entry name" value="Periplasmic binding protein-like II"/>
    <property type="match status" value="1"/>
</dbReference>
<evidence type="ECO:0000256" key="4">
    <source>
        <dbReference type="ARBA" id="ARBA00022729"/>
    </source>
</evidence>
<feature type="domain" description="Solute-binding protein family 5" evidence="10">
    <location>
        <begin position="103"/>
        <end position="495"/>
    </location>
</feature>